<protein>
    <submittedName>
        <fullName evidence="2">Uncharacterized protein</fullName>
    </submittedName>
</protein>
<evidence type="ECO:0000256" key="1">
    <source>
        <dbReference type="SAM" id="MobiDB-lite"/>
    </source>
</evidence>
<keyword evidence="3" id="KW-1185">Reference proteome</keyword>
<feature type="compositionally biased region" description="Basic and acidic residues" evidence="1">
    <location>
        <begin position="79"/>
        <end position="88"/>
    </location>
</feature>
<accession>A0AAV9C298</accession>
<name>A0AAV9C298_ACOCL</name>
<dbReference type="EMBL" id="JAUJYO010000022">
    <property type="protein sequence ID" value="KAK1282408.1"/>
    <property type="molecule type" value="Genomic_DNA"/>
</dbReference>
<comment type="caution">
    <text evidence="2">The sequence shown here is derived from an EMBL/GenBank/DDBJ whole genome shotgun (WGS) entry which is preliminary data.</text>
</comment>
<feature type="region of interest" description="Disordered" evidence="1">
    <location>
        <begin position="72"/>
        <end position="111"/>
    </location>
</feature>
<reference evidence="2" key="1">
    <citation type="journal article" date="2023" name="Nat. Commun.">
        <title>Diploid and tetraploid genomes of Acorus and the evolution of monocots.</title>
        <authorList>
            <person name="Ma L."/>
            <person name="Liu K.W."/>
            <person name="Li Z."/>
            <person name="Hsiao Y.Y."/>
            <person name="Qi Y."/>
            <person name="Fu T."/>
            <person name="Tang G.D."/>
            <person name="Zhang D."/>
            <person name="Sun W.H."/>
            <person name="Liu D.K."/>
            <person name="Li Y."/>
            <person name="Chen G.Z."/>
            <person name="Liu X.D."/>
            <person name="Liao X.Y."/>
            <person name="Jiang Y.T."/>
            <person name="Yu X."/>
            <person name="Hao Y."/>
            <person name="Huang J."/>
            <person name="Zhao X.W."/>
            <person name="Ke S."/>
            <person name="Chen Y.Y."/>
            <person name="Wu W.L."/>
            <person name="Hsu J.L."/>
            <person name="Lin Y.F."/>
            <person name="Huang M.D."/>
            <person name="Li C.Y."/>
            <person name="Huang L."/>
            <person name="Wang Z.W."/>
            <person name="Zhao X."/>
            <person name="Zhong W.Y."/>
            <person name="Peng D.H."/>
            <person name="Ahmad S."/>
            <person name="Lan S."/>
            <person name="Zhang J.S."/>
            <person name="Tsai W.C."/>
            <person name="Van de Peer Y."/>
            <person name="Liu Z.J."/>
        </authorList>
    </citation>
    <scope>NUCLEOTIDE SEQUENCE</scope>
    <source>
        <strain evidence="2">CP</strain>
    </source>
</reference>
<sequence>MGSSIHEASNFWPDLLQILKDDKEGKVTIRVKMVKDHHYCGGGDVYMSPAIHLRPPPRPICLESDRYRRPKSPFMYSLENHHPNDNRRPLPSSPPSSPPSEDRVSNERKTE</sequence>
<dbReference type="AlphaFoldDB" id="A0AAV9C298"/>
<proteinExistence type="predicted"/>
<feature type="compositionally biased region" description="Basic and acidic residues" evidence="1">
    <location>
        <begin position="100"/>
        <end position="111"/>
    </location>
</feature>
<reference evidence="2" key="2">
    <citation type="submission" date="2023-06" db="EMBL/GenBank/DDBJ databases">
        <authorList>
            <person name="Ma L."/>
            <person name="Liu K.-W."/>
            <person name="Li Z."/>
            <person name="Hsiao Y.-Y."/>
            <person name="Qi Y."/>
            <person name="Fu T."/>
            <person name="Tang G."/>
            <person name="Zhang D."/>
            <person name="Sun W.-H."/>
            <person name="Liu D.-K."/>
            <person name="Li Y."/>
            <person name="Chen G.-Z."/>
            <person name="Liu X.-D."/>
            <person name="Liao X.-Y."/>
            <person name="Jiang Y.-T."/>
            <person name="Yu X."/>
            <person name="Hao Y."/>
            <person name="Huang J."/>
            <person name="Zhao X.-W."/>
            <person name="Ke S."/>
            <person name="Chen Y.-Y."/>
            <person name="Wu W.-L."/>
            <person name="Hsu J.-L."/>
            <person name="Lin Y.-F."/>
            <person name="Huang M.-D."/>
            <person name="Li C.-Y."/>
            <person name="Huang L."/>
            <person name="Wang Z.-W."/>
            <person name="Zhao X."/>
            <person name="Zhong W.-Y."/>
            <person name="Peng D.-H."/>
            <person name="Ahmad S."/>
            <person name="Lan S."/>
            <person name="Zhang J.-S."/>
            <person name="Tsai W.-C."/>
            <person name="Van De Peer Y."/>
            <person name="Liu Z.-J."/>
        </authorList>
    </citation>
    <scope>NUCLEOTIDE SEQUENCE</scope>
    <source>
        <strain evidence="2">CP</strain>
        <tissue evidence="2">Leaves</tissue>
    </source>
</reference>
<organism evidence="2 3">
    <name type="scientific">Acorus calamus</name>
    <name type="common">Sweet flag</name>
    <dbReference type="NCBI Taxonomy" id="4465"/>
    <lineage>
        <taxon>Eukaryota</taxon>
        <taxon>Viridiplantae</taxon>
        <taxon>Streptophyta</taxon>
        <taxon>Embryophyta</taxon>
        <taxon>Tracheophyta</taxon>
        <taxon>Spermatophyta</taxon>
        <taxon>Magnoliopsida</taxon>
        <taxon>Liliopsida</taxon>
        <taxon>Acoraceae</taxon>
        <taxon>Acorus</taxon>
    </lineage>
</organism>
<evidence type="ECO:0000313" key="3">
    <source>
        <dbReference type="Proteomes" id="UP001180020"/>
    </source>
</evidence>
<evidence type="ECO:0000313" key="2">
    <source>
        <dbReference type="EMBL" id="KAK1282408.1"/>
    </source>
</evidence>
<dbReference type="Proteomes" id="UP001180020">
    <property type="component" value="Unassembled WGS sequence"/>
</dbReference>
<gene>
    <name evidence="2" type="ORF">QJS10_CPB22g00045</name>
</gene>